<dbReference type="EC" id="1.5.1.-" evidence="2"/>
<feature type="domain" description="Flavin reductase like" evidence="1">
    <location>
        <begin position="21"/>
        <end position="166"/>
    </location>
</feature>
<dbReference type="SMART" id="SM00903">
    <property type="entry name" value="Flavin_Reduct"/>
    <property type="match status" value="1"/>
</dbReference>
<dbReference type="GO" id="GO:0016491">
    <property type="term" value="F:oxidoreductase activity"/>
    <property type="evidence" value="ECO:0007669"/>
    <property type="project" value="UniProtKB-KW"/>
</dbReference>
<evidence type="ECO:0000313" key="3">
    <source>
        <dbReference type="Proteomes" id="UP001597326"/>
    </source>
</evidence>
<dbReference type="Pfam" id="PF01613">
    <property type="entry name" value="Flavin_Reduct"/>
    <property type="match status" value="1"/>
</dbReference>
<sequence length="168" mass="18028">MTIHAEHPFADSSREAARQLRGRLGGRVTLLTAGEGRERAGWTVSSLAVVGGDPWRVVAFLDPDCDFVERVEQSGRAVLQLLDGGHQYLADAFAGTAPAPGGVFTLADWEQTAYGPRLAGAQNWATLELESATDLGWSRQLVLAVVEAGAGEDPAPLHHVRGRYRVLD</sequence>
<dbReference type="SUPFAM" id="SSF50475">
    <property type="entry name" value="FMN-binding split barrel"/>
    <property type="match status" value="1"/>
</dbReference>
<comment type="caution">
    <text evidence="2">The sequence shown here is derived from an EMBL/GenBank/DDBJ whole genome shotgun (WGS) entry which is preliminary data.</text>
</comment>
<accession>A0ABW4RXN3</accession>
<keyword evidence="3" id="KW-1185">Reference proteome</keyword>
<dbReference type="InterPro" id="IPR002563">
    <property type="entry name" value="Flavin_Rdtase-like_dom"/>
</dbReference>
<dbReference type="RefSeq" id="WP_343873793.1">
    <property type="nucleotide sequence ID" value="NZ_BAAAIX010000020.1"/>
</dbReference>
<gene>
    <name evidence="2" type="ORF">ACFSCS_10450</name>
</gene>
<evidence type="ECO:0000259" key="1">
    <source>
        <dbReference type="SMART" id="SM00903"/>
    </source>
</evidence>
<dbReference type="Gene3D" id="2.30.110.10">
    <property type="entry name" value="Electron Transport, Fmn-binding Protein, Chain A"/>
    <property type="match status" value="1"/>
</dbReference>
<dbReference type="Proteomes" id="UP001597326">
    <property type="component" value="Unassembled WGS sequence"/>
</dbReference>
<name>A0ABW4RXN3_9ACTN</name>
<organism evidence="2 3">
    <name type="scientific">Luteococcus peritonei</name>
    <dbReference type="NCBI Taxonomy" id="88874"/>
    <lineage>
        <taxon>Bacteria</taxon>
        <taxon>Bacillati</taxon>
        <taxon>Actinomycetota</taxon>
        <taxon>Actinomycetes</taxon>
        <taxon>Propionibacteriales</taxon>
        <taxon>Propionibacteriaceae</taxon>
        <taxon>Luteococcus</taxon>
    </lineage>
</organism>
<reference evidence="3" key="1">
    <citation type="journal article" date="2019" name="Int. J. Syst. Evol. Microbiol.">
        <title>The Global Catalogue of Microorganisms (GCM) 10K type strain sequencing project: providing services to taxonomists for standard genome sequencing and annotation.</title>
        <authorList>
            <consortium name="The Broad Institute Genomics Platform"/>
            <consortium name="The Broad Institute Genome Sequencing Center for Infectious Disease"/>
            <person name="Wu L."/>
            <person name="Ma J."/>
        </authorList>
    </citation>
    <scope>NUCLEOTIDE SEQUENCE [LARGE SCALE GENOMIC DNA]</scope>
    <source>
        <strain evidence="3">CAIM 431</strain>
    </source>
</reference>
<proteinExistence type="predicted"/>
<dbReference type="EMBL" id="JBHUFZ010000023">
    <property type="protein sequence ID" value="MFD1890594.1"/>
    <property type="molecule type" value="Genomic_DNA"/>
</dbReference>
<keyword evidence="2" id="KW-0560">Oxidoreductase</keyword>
<protein>
    <submittedName>
        <fullName evidence="2">Flavin reductase family protein</fullName>
        <ecNumber evidence="2">1.5.1.-</ecNumber>
    </submittedName>
</protein>
<dbReference type="InterPro" id="IPR012349">
    <property type="entry name" value="Split_barrel_FMN-bd"/>
</dbReference>
<evidence type="ECO:0000313" key="2">
    <source>
        <dbReference type="EMBL" id="MFD1890594.1"/>
    </source>
</evidence>